<dbReference type="Pfam" id="PF02786">
    <property type="entry name" value="CPSase_L_D2"/>
    <property type="match status" value="1"/>
</dbReference>
<evidence type="ECO:0000256" key="4">
    <source>
        <dbReference type="PROSITE-ProRule" id="PRU00409"/>
    </source>
</evidence>
<dbReference type="InterPro" id="IPR011761">
    <property type="entry name" value="ATP-grasp"/>
</dbReference>
<gene>
    <name evidence="7" type="ORF">OS493_012794</name>
</gene>
<organism evidence="7 8">
    <name type="scientific">Desmophyllum pertusum</name>
    <dbReference type="NCBI Taxonomy" id="174260"/>
    <lineage>
        <taxon>Eukaryota</taxon>
        <taxon>Metazoa</taxon>
        <taxon>Cnidaria</taxon>
        <taxon>Anthozoa</taxon>
        <taxon>Hexacorallia</taxon>
        <taxon>Scleractinia</taxon>
        <taxon>Caryophylliina</taxon>
        <taxon>Caryophylliidae</taxon>
        <taxon>Desmophyllum</taxon>
    </lineage>
</organism>
<dbReference type="PROSITE" id="PS00867">
    <property type="entry name" value="CPSASE_2"/>
    <property type="match status" value="1"/>
</dbReference>
<proteinExistence type="predicted"/>
<protein>
    <recommendedName>
        <fullName evidence="9">Pyruvate carboxylase</fullName>
    </recommendedName>
</protein>
<dbReference type="InterPro" id="IPR011764">
    <property type="entry name" value="Biotin_carboxylation_dom"/>
</dbReference>
<dbReference type="PROSITE" id="PS50975">
    <property type="entry name" value="ATP_GRASP"/>
    <property type="match status" value="1"/>
</dbReference>
<dbReference type="PROSITE" id="PS50979">
    <property type="entry name" value="BC"/>
    <property type="match status" value="1"/>
</dbReference>
<dbReference type="Proteomes" id="UP001163046">
    <property type="component" value="Unassembled WGS sequence"/>
</dbReference>
<comment type="caution">
    <text evidence="7">The sequence shown here is derived from an EMBL/GenBank/DDBJ whole genome shotgun (WGS) entry which is preliminary data.</text>
</comment>
<evidence type="ECO:0000313" key="7">
    <source>
        <dbReference type="EMBL" id="KAJ7380032.1"/>
    </source>
</evidence>
<reference evidence="7" key="1">
    <citation type="submission" date="2023-01" db="EMBL/GenBank/DDBJ databases">
        <title>Genome assembly of the deep-sea coral Lophelia pertusa.</title>
        <authorList>
            <person name="Herrera S."/>
            <person name="Cordes E."/>
        </authorList>
    </citation>
    <scope>NUCLEOTIDE SEQUENCE</scope>
    <source>
        <strain evidence="7">USNM1676648</strain>
        <tissue evidence="7">Polyp</tissue>
    </source>
</reference>
<dbReference type="OrthoDB" id="5975217at2759"/>
<dbReference type="Gene3D" id="3.30.470.20">
    <property type="entry name" value="ATP-grasp fold, B domain"/>
    <property type="match status" value="1"/>
</dbReference>
<dbReference type="AlphaFoldDB" id="A0A9W9ZEC5"/>
<accession>A0A9W9ZEC5</accession>
<evidence type="ECO:0000259" key="6">
    <source>
        <dbReference type="PROSITE" id="PS50979"/>
    </source>
</evidence>
<dbReference type="PANTHER" id="PTHR43778">
    <property type="entry name" value="PYRUVATE CARBOXYLASE"/>
    <property type="match status" value="1"/>
</dbReference>
<keyword evidence="8" id="KW-1185">Reference proteome</keyword>
<dbReference type="GO" id="GO:0046872">
    <property type="term" value="F:metal ion binding"/>
    <property type="evidence" value="ECO:0007669"/>
    <property type="project" value="InterPro"/>
</dbReference>
<dbReference type="InterPro" id="IPR055268">
    <property type="entry name" value="PCB-like"/>
</dbReference>
<evidence type="ECO:0008006" key="9">
    <source>
        <dbReference type="Google" id="ProtNLM"/>
    </source>
</evidence>
<keyword evidence="3 4" id="KW-0067">ATP-binding</keyword>
<name>A0A9W9ZEC5_9CNID</name>
<dbReference type="GO" id="GO:0006094">
    <property type="term" value="P:gluconeogenesis"/>
    <property type="evidence" value="ECO:0007669"/>
    <property type="project" value="TreeGrafter"/>
</dbReference>
<evidence type="ECO:0000313" key="8">
    <source>
        <dbReference type="Proteomes" id="UP001163046"/>
    </source>
</evidence>
<dbReference type="PANTHER" id="PTHR43778:SF2">
    <property type="entry name" value="PYRUVATE CARBOXYLASE, MITOCHONDRIAL"/>
    <property type="match status" value="1"/>
</dbReference>
<sequence length="135" mass="14743">MTRDAVGLCKAVGYENAGTVEFLLDPQGNHYFIEVNARLQVEHTVTEEITGVDLVRAQIGVAEGKSLEEIGLRQEDIKVTGAAIQARITTEDPANDFTPDTGRIEVFRTGEGMGIRLDEIPCSLVLWSLLITIPC</sequence>
<dbReference type="GO" id="GO:0005524">
    <property type="term" value="F:ATP binding"/>
    <property type="evidence" value="ECO:0007669"/>
    <property type="project" value="UniProtKB-UniRule"/>
</dbReference>
<dbReference type="InterPro" id="IPR005479">
    <property type="entry name" value="CPAse_ATP-bd"/>
</dbReference>
<evidence type="ECO:0000256" key="1">
    <source>
        <dbReference type="ARBA" id="ARBA00022598"/>
    </source>
</evidence>
<dbReference type="GO" id="GO:0004736">
    <property type="term" value="F:pyruvate carboxylase activity"/>
    <property type="evidence" value="ECO:0007669"/>
    <property type="project" value="TreeGrafter"/>
</dbReference>
<evidence type="ECO:0000256" key="3">
    <source>
        <dbReference type="ARBA" id="ARBA00022840"/>
    </source>
</evidence>
<evidence type="ECO:0000256" key="2">
    <source>
        <dbReference type="ARBA" id="ARBA00022741"/>
    </source>
</evidence>
<keyword evidence="1" id="KW-0436">Ligase</keyword>
<feature type="domain" description="ATP-grasp" evidence="5">
    <location>
        <begin position="5"/>
        <end position="63"/>
    </location>
</feature>
<dbReference type="SUPFAM" id="SSF56059">
    <property type="entry name" value="Glutathione synthetase ATP-binding domain-like"/>
    <property type="match status" value="1"/>
</dbReference>
<dbReference type="GO" id="GO:0005737">
    <property type="term" value="C:cytoplasm"/>
    <property type="evidence" value="ECO:0007669"/>
    <property type="project" value="TreeGrafter"/>
</dbReference>
<evidence type="ECO:0000259" key="5">
    <source>
        <dbReference type="PROSITE" id="PS50975"/>
    </source>
</evidence>
<keyword evidence="2 4" id="KW-0547">Nucleotide-binding</keyword>
<feature type="domain" description="Biotin carboxylation" evidence="6">
    <location>
        <begin position="1"/>
        <end position="135"/>
    </location>
</feature>
<dbReference type="EMBL" id="MU826355">
    <property type="protein sequence ID" value="KAJ7380032.1"/>
    <property type="molecule type" value="Genomic_DNA"/>
</dbReference>